<dbReference type="PROSITE" id="PS50991">
    <property type="entry name" value="PYR_CT"/>
    <property type="match status" value="1"/>
</dbReference>
<proteinExistence type="inferred from homology"/>
<dbReference type="PANTHER" id="PTHR42880">
    <property type="entry name" value="HOMOCITRATE SYNTHASE"/>
    <property type="match status" value="1"/>
</dbReference>
<dbReference type="GO" id="GO:0019752">
    <property type="term" value="P:carboxylic acid metabolic process"/>
    <property type="evidence" value="ECO:0007669"/>
    <property type="project" value="InterPro"/>
</dbReference>
<dbReference type="SUPFAM" id="SSF51569">
    <property type="entry name" value="Aldolase"/>
    <property type="match status" value="1"/>
</dbReference>
<dbReference type="InterPro" id="IPR002034">
    <property type="entry name" value="AIPM/Hcit_synth_CS"/>
</dbReference>
<keyword evidence="2 3" id="KW-0808">Transferase</keyword>
<dbReference type="GO" id="GO:0046912">
    <property type="term" value="F:acyltransferase activity, acyl groups converted into alkyl on transfer"/>
    <property type="evidence" value="ECO:0007669"/>
    <property type="project" value="InterPro"/>
</dbReference>
<evidence type="ECO:0000313" key="5">
    <source>
        <dbReference type="EMBL" id="PSN90643.1"/>
    </source>
</evidence>
<dbReference type="Pfam" id="PF22617">
    <property type="entry name" value="HCS_D2"/>
    <property type="match status" value="1"/>
</dbReference>
<reference evidence="5 6" key="1">
    <citation type="submission" date="2017-04" db="EMBL/GenBank/DDBJ databases">
        <title>Novel microbial lineages endemic to geothermal iron-oxide mats fill important gaps in the evolutionary history of Archaea.</title>
        <authorList>
            <person name="Jay Z.J."/>
            <person name="Beam J.P."/>
            <person name="Dlakic M."/>
            <person name="Rusch D.B."/>
            <person name="Kozubal M.A."/>
            <person name="Inskeep W.P."/>
        </authorList>
    </citation>
    <scope>NUCLEOTIDE SEQUENCE [LARGE SCALE GENOMIC DNA]</scope>
    <source>
        <strain evidence="5">ECH_B_SAG-M15</strain>
    </source>
</reference>
<gene>
    <name evidence="5" type="ORF">B9Q08_04335</name>
</gene>
<name>A0A2R6AWF4_9ARCH</name>
<dbReference type="Gene3D" id="3.20.20.70">
    <property type="entry name" value="Aldolase class I"/>
    <property type="match status" value="1"/>
</dbReference>
<organism evidence="5 6">
    <name type="scientific">Candidatus Marsarchaeota G2 archaeon ECH_B_SAG-M15</name>
    <dbReference type="NCBI Taxonomy" id="1978162"/>
    <lineage>
        <taxon>Archaea</taxon>
        <taxon>Candidatus Marsarchaeota</taxon>
        <taxon>Candidatus Marsarchaeota group 2</taxon>
    </lineage>
</organism>
<comment type="similarity">
    <text evidence="1 3">Belongs to the alpha-IPM synthase/homocitrate synthase family.</text>
</comment>
<dbReference type="PROSITE" id="PS00815">
    <property type="entry name" value="AIPM_HOMOCIT_SYNTH_1"/>
    <property type="match status" value="1"/>
</dbReference>
<accession>A0A2R6AWF4</accession>
<dbReference type="AlphaFoldDB" id="A0A2R6AWF4"/>
<dbReference type="PANTHER" id="PTHR42880:SF1">
    <property type="entry name" value="ISOPROPYLMALATE_HOMOCITRATE_CITRAMALATE SYNTHASE FAMILY PROTEIN"/>
    <property type="match status" value="1"/>
</dbReference>
<evidence type="ECO:0000256" key="3">
    <source>
        <dbReference type="RuleBase" id="RU003523"/>
    </source>
</evidence>
<dbReference type="EMBL" id="NEXJ01000075">
    <property type="protein sequence ID" value="PSN90643.1"/>
    <property type="molecule type" value="Genomic_DNA"/>
</dbReference>
<sequence length="405" mass="44764">MNAYSSDRWWVSPFNFKASYPNAPSQVVFHDVTLRDGEQTPGVVFNADDKLEIARLLSELGVRRIEAGMPVISDEERSAIRSIVKESLESEIFTLCRLRKEDIEASAETEVQGIVLEAPVGVPKLKQFGWGLDYVESLSLEMIDFAKSHGLYVTYFGVDTTRVDEEAYFKMMGKIVKSRADAFAVVDTFGCITTDGMRYLVRRLREVTQKPIEVHTHNDLGLAVANTVAAVLEGASVVHTAVNGLGERVGNAAFEEVVANLEIMLGIKTGVALDKLKRLSRVVEERSGFRMPPNKPIVGDNAFARESGISVAGWAKYNLGSEPLLPEVVGNQHRVLVGKKSGRHAIEYKLKELGISASLSEDQLRELLGEVKRFAELNKRALTDKEFTSLVAKVTRPHARSESAN</sequence>
<dbReference type="InterPro" id="IPR013785">
    <property type="entry name" value="Aldolase_TIM"/>
</dbReference>
<feature type="domain" description="Pyruvate carboxyltransferase" evidence="4">
    <location>
        <begin position="27"/>
        <end position="277"/>
    </location>
</feature>
<dbReference type="Proteomes" id="UP000240490">
    <property type="component" value="Unassembled WGS sequence"/>
</dbReference>
<comment type="caution">
    <text evidence="5">The sequence shown here is derived from an EMBL/GenBank/DDBJ whole genome shotgun (WGS) entry which is preliminary data.</text>
</comment>
<evidence type="ECO:0000259" key="4">
    <source>
        <dbReference type="PROSITE" id="PS50991"/>
    </source>
</evidence>
<evidence type="ECO:0000313" key="6">
    <source>
        <dbReference type="Proteomes" id="UP000240490"/>
    </source>
</evidence>
<evidence type="ECO:0000256" key="1">
    <source>
        <dbReference type="ARBA" id="ARBA00006154"/>
    </source>
</evidence>
<dbReference type="PROSITE" id="PS00816">
    <property type="entry name" value="AIPM_HOMOCIT_SYNTH_2"/>
    <property type="match status" value="1"/>
</dbReference>
<dbReference type="Pfam" id="PF00682">
    <property type="entry name" value="HMGL-like"/>
    <property type="match status" value="1"/>
</dbReference>
<dbReference type="Gene3D" id="1.10.238.260">
    <property type="match status" value="1"/>
</dbReference>
<dbReference type="InterPro" id="IPR000891">
    <property type="entry name" value="PYR_CT"/>
</dbReference>
<dbReference type="InterPro" id="IPR054691">
    <property type="entry name" value="LeuA/HCS_post-cat"/>
</dbReference>
<protein>
    <recommendedName>
        <fullName evidence="4">Pyruvate carboxyltransferase domain-containing protein</fullName>
    </recommendedName>
</protein>
<evidence type="ECO:0000256" key="2">
    <source>
        <dbReference type="ARBA" id="ARBA00022679"/>
    </source>
</evidence>